<dbReference type="InterPro" id="IPR012337">
    <property type="entry name" value="RNaseH-like_sf"/>
</dbReference>
<dbReference type="PANTHER" id="PTHR34427">
    <property type="entry name" value="DUF4283 DOMAIN PROTEIN"/>
    <property type="match status" value="1"/>
</dbReference>
<dbReference type="SUPFAM" id="SSF53098">
    <property type="entry name" value="Ribonuclease H-like"/>
    <property type="match status" value="1"/>
</dbReference>
<accession>A0A438I3H6</accession>
<feature type="compositionally biased region" description="Polar residues" evidence="1">
    <location>
        <begin position="657"/>
        <end position="667"/>
    </location>
</feature>
<dbReference type="InterPro" id="IPR008906">
    <property type="entry name" value="HATC_C_dom"/>
</dbReference>
<evidence type="ECO:0000259" key="2">
    <source>
        <dbReference type="Pfam" id="PF05699"/>
    </source>
</evidence>
<comment type="caution">
    <text evidence="4">The sequence shown here is derived from an EMBL/GenBank/DDBJ whole genome shotgun (WGS) entry which is preliminary data.</text>
</comment>
<dbReference type="InterPro" id="IPR025558">
    <property type="entry name" value="DUF4283"/>
</dbReference>
<reference evidence="4 5" key="1">
    <citation type="journal article" date="2018" name="PLoS Genet.">
        <title>Population sequencing reveals clonal diversity and ancestral inbreeding in the grapevine cultivar Chardonnay.</title>
        <authorList>
            <person name="Roach M.J."/>
            <person name="Johnson D.L."/>
            <person name="Bohlmann J."/>
            <person name="van Vuuren H.J."/>
            <person name="Jones S.J."/>
            <person name="Pretorius I.S."/>
            <person name="Schmidt S.A."/>
            <person name="Borneman A.R."/>
        </authorList>
    </citation>
    <scope>NUCLEOTIDE SEQUENCE [LARGE SCALE GENOMIC DNA]</scope>
    <source>
        <strain evidence="5">cv. Chardonnay</strain>
        <tissue evidence="4">Leaf</tissue>
    </source>
</reference>
<sequence length="710" mass="80453">MEMKEGHTGERRWFAVESKSFELLVDDVGGKLRRCIWERCRGLPSWIRFGDASLSSLLDGVETYCRRSDNRSWSLVWEEGGRKYRLERRSNEAGRFLLCSVHDLEAKRFCLIFLERKGLIGSWNILAEKLRETGVVPSGGLKDSQSLEVFRKEKELEPRTFADVAKSKTGRLGDKIWLELGRREMQGRLEQLDRYLVGRWGNFSIPFPELDFLKSWAYHNWLLKGSLNIAVLGRGLLLFEFELLSEVKRVLARSKRRVKENVLFLEKWNPEVGCFCNGAIANEAWVRVVGLPLHLWSCEVVSVGRYLGVGVLADEDEVGERPHAVYSGSLLEKEFQFKVQVGVQNMSSFGSFSKSIADFSFASSAGGTVNGTEVVVGEGSLVNRGQGVGGVNRLGGQFIRLEKLKSGSVHLDQNRIGPGERPFLLKGSLVGCGHFLNPEFFYDNPRVEFDKEVTSELYSCIDRLVFDIDVQDKIIRELLTYKNAEGHFGIPIAIRSRKTLALAEWWKLYGNTTPNLRQLAKKILSLTCSASGYECNWSVFEHLVVTFTNKCLQIHTNKRNKLEQKRLNDFVFVKYNQALKAQYDRCNVIDHISLVDIDESNEWLIGKISEEDTTIHAEDDLVFEDDSLTWGVVASASGVGDANISTRLRPRSKTSLKGNLVAATSQPDFEEKESNLEDIEEDDTEMEGYQSSLDGSDDNFNFNDDYNDNA</sequence>
<evidence type="ECO:0000313" key="5">
    <source>
        <dbReference type="Proteomes" id="UP000288805"/>
    </source>
</evidence>
<dbReference type="GO" id="GO:0046983">
    <property type="term" value="F:protein dimerization activity"/>
    <property type="evidence" value="ECO:0007669"/>
    <property type="project" value="InterPro"/>
</dbReference>
<dbReference type="AlphaFoldDB" id="A0A438I3H6"/>
<dbReference type="EMBL" id="QGNW01000148">
    <property type="protein sequence ID" value="RVW91252.1"/>
    <property type="molecule type" value="Genomic_DNA"/>
</dbReference>
<feature type="domain" description="HAT C-terminal dimerisation" evidence="2">
    <location>
        <begin position="498"/>
        <end position="575"/>
    </location>
</feature>
<name>A0A438I3H6_VITVI</name>
<feature type="region of interest" description="Disordered" evidence="1">
    <location>
        <begin position="657"/>
        <end position="710"/>
    </location>
</feature>
<proteinExistence type="predicted"/>
<evidence type="ECO:0000256" key="1">
    <source>
        <dbReference type="SAM" id="MobiDB-lite"/>
    </source>
</evidence>
<feature type="domain" description="DUF4283" evidence="3">
    <location>
        <begin position="190"/>
        <end position="274"/>
    </location>
</feature>
<gene>
    <name evidence="4" type="ORF">CK203_031685</name>
</gene>
<evidence type="ECO:0000313" key="4">
    <source>
        <dbReference type="EMBL" id="RVW91252.1"/>
    </source>
</evidence>
<dbReference type="Pfam" id="PF05699">
    <property type="entry name" value="Dimer_Tnp_hAT"/>
    <property type="match status" value="1"/>
</dbReference>
<dbReference type="Proteomes" id="UP000288805">
    <property type="component" value="Unassembled WGS sequence"/>
</dbReference>
<evidence type="ECO:0008006" key="6">
    <source>
        <dbReference type="Google" id="ProtNLM"/>
    </source>
</evidence>
<organism evidence="4 5">
    <name type="scientific">Vitis vinifera</name>
    <name type="common">Grape</name>
    <dbReference type="NCBI Taxonomy" id="29760"/>
    <lineage>
        <taxon>Eukaryota</taxon>
        <taxon>Viridiplantae</taxon>
        <taxon>Streptophyta</taxon>
        <taxon>Embryophyta</taxon>
        <taxon>Tracheophyta</taxon>
        <taxon>Spermatophyta</taxon>
        <taxon>Magnoliopsida</taxon>
        <taxon>eudicotyledons</taxon>
        <taxon>Gunneridae</taxon>
        <taxon>Pentapetalae</taxon>
        <taxon>rosids</taxon>
        <taxon>Vitales</taxon>
        <taxon>Vitaceae</taxon>
        <taxon>Viteae</taxon>
        <taxon>Vitis</taxon>
    </lineage>
</organism>
<feature type="compositionally biased region" description="Acidic residues" evidence="1">
    <location>
        <begin position="668"/>
        <end position="686"/>
    </location>
</feature>
<protein>
    <recommendedName>
        <fullName evidence="6">DUF4283 domain-containing protein</fullName>
    </recommendedName>
</protein>
<evidence type="ECO:0000259" key="3">
    <source>
        <dbReference type="Pfam" id="PF14111"/>
    </source>
</evidence>
<dbReference type="PANTHER" id="PTHR34427:SF5">
    <property type="entry name" value="DUF4283 DOMAIN-CONTAINING PROTEIN"/>
    <property type="match status" value="1"/>
</dbReference>
<dbReference type="Pfam" id="PF14111">
    <property type="entry name" value="DUF4283"/>
    <property type="match status" value="1"/>
</dbReference>